<evidence type="ECO:0000256" key="1">
    <source>
        <dbReference type="ARBA" id="ARBA00004567"/>
    </source>
</evidence>
<dbReference type="HOGENOM" id="CLU_880935_0_0_1"/>
<dbReference type="KEGG" id="olu:OSTLU_25876"/>
<feature type="compositionally biased region" description="Acidic residues" evidence="6">
    <location>
        <begin position="153"/>
        <end position="164"/>
    </location>
</feature>
<feature type="domain" description="RanBD1" evidence="7">
    <location>
        <begin position="171"/>
        <end position="286"/>
    </location>
</feature>
<name>A4SB77_OSTLU</name>
<dbReference type="InterPro" id="IPR000156">
    <property type="entry name" value="Ran_bind_dom"/>
</dbReference>
<evidence type="ECO:0000256" key="2">
    <source>
        <dbReference type="ARBA" id="ARBA00022816"/>
    </source>
</evidence>
<dbReference type="OrthoDB" id="185618at2759"/>
<dbReference type="InterPro" id="IPR045255">
    <property type="entry name" value="RanBP1-like"/>
</dbReference>
<dbReference type="SMART" id="SM00160">
    <property type="entry name" value="RanBD"/>
    <property type="match status" value="1"/>
</dbReference>
<dbReference type="GO" id="GO:0015031">
    <property type="term" value="P:protein transport"/>
    <property type="evidence" value="ECO:0007669"/>
    <property type="project" value="UniProtKB-KW"/>
</dbReference>
<keyword evidence="9" id="KW-1185">Reference proteome</keyword>
<dbReference type="PANTHER" id="PTHR23138:SF142">
    <property type="entry name" value="RAN-BINDING PROTEIN 3B-RELATED"/>
    <property type="match status" value="1"/>
</dbReference>
<evidence type="ECO:0000256" key="4">
    <source>
        <dbReference type="ARBA" id="ARBA00023132"/>
    </source>
</evidence>
<evidence type="ECO:0000256" key="6">
    <source>
        <dbReference type="SAM" id="MobiDB-lite"/>
    </source>
</evidence>
<keyword evidence="2" id="KW-0813">Transport</keyword>
<protein>
    <recommendedName>
        <fullName evidence="7">RanBD1 domain-containing protein</fullName>
    </recommendedName>
</protein>
<keyword evidence="4" id="KW-0653">Protein transport</keyword>
<dbReference type="eggNOG" id="KOG0864">
    <property type="taxonomic scope" value="Eukaryota"/>
</dbReference>
<keyword evidence="3" id="KW-0811">Translocation</keyword>
<feature type="region of interest" description="Disordered" evidence="6">
    <location>
        <begin position="1"/>
        <end position="81"/>
    </location>
</feature>
<feature type="region of interest" description="Disordered" evidence="6">
    <location>
        <begin position="147"/>
        <end position="168"/>
    </location>
</feature>
<keyword evidence="5" id="KW-0539">Nucleus</keyword>
<dbReference type="InterPro" id="IPR011993">
    <property type="entry name" value="PH-like_dom_sf"/>
</dbReference>
<gene>
    <name evidence="8" type="ORF">OSTLU_25876</name>
</gene>
<dbReference type="GO" id="GO:0051028">
    <property type="term" value="P:mRNA transport"/>
    <property type="evidence" value="ECO:0007669"/>
    <property type="project" value="UniProtKB-KW"/>
</dbReference>
<dbReference type="Proteomes" id="UP000001568">
    <property type="component" value="Chromosome 20"/>
</dbReference>
<organism evidence="8 9">
    <name type="scientific">Ostreococcus lucimarinus (strain CCE9901)</name>
    <dbReference type="NCBI Taxonomy" id="436017"/>
    <lineage>
        <taxon>Eukaryota</taxon>
        <taxon>Viridiplantae</taxon>
        <taxon>Chlorophyta</taxon>
        <taxon>Mamiellophyceae</taxon>
        <taxon>Mamiellales</taxon>
        <taxon>Bathycoccaceae</taxon>
        <taxon>Ostreococcus</taxon>
    </lineage>
</organism>
<comment type="subcellular location">
    <subcellularLocation>
        <location evidence="1">Nucleus</location>
        <location evidence="1">Nuclear pore complex</location>
    </subcellularLocation>
</comment>
<evidence type="ECO:0000313" key="9">
    <source>
        <dbReference type="Proteomes" id="UP000001568"/>
    </source>
</evidence>
<dbReference type="STRING" id="436017.A4SB77"/>
<reference evidence="8 9" key="1">
    <citation type="journal article" date="2007" name="Proc. Natl. Acad. Sci. U.S.A.">
        <title>The tiny eukaryote Ostreococcus provides genomic insights into the paradox of plankton speciation.</title>
        <authorList>
            <person name="Palenik B."/>
            <person name="Grimwood J."/>
            <person name="Aerts A."/>
            <person name="Rouze P."/>
            <person name="Salamov A."/>
            <person name="Putnam N."/>
            <person name="Dupont C."/>
            <person name="Jorgensen R."/>
            <person name="Derelle E."/>
            <person name="Rombauts S."/>
            <person name="Zhou K."/>
            <person name="Otillar R."/>
            <person name="Merchant S.S."/>
            <person name="Podell S."/>
            <person name="Gaasterland T."/>
            <person name="Napoli C."/>
            <person name="Gendler K."/>
            <person name="Manuell A."/>
            <person name="Tai V."/>
            <person name="Vallon O."/>
            <person name="Piganeau G."/>
            <person name="Jancek S."/>
            <person name="Heijde M."/>
            <person name="Jabbari K."/>
            <person name="Bowler C."/>
            <person name="Lohr M."/>
            <person name="Robbens S."/>
            <person name="Werner G."/>
            <person name="Dubchak I."/>
            <person name="Pazour G.J."/>
            <person name="Ren Q."/>
            <person name="Paulsen I."/>
            <person name="Delwiche C."/>
            <person name="Schmutz J."/>
            <person name="Rokhsar D."/>
            <person name="Van de Peer Y."/>
            <person name="Moreau H."/>
            <person name="Grigoriev I.V."/>
        </authorList>
    </citation>
    <scope>NUCLEOTIDE SEQUENCE [LARGE SCALE GENOMIC DNA]</scope>
    <source>
        <strain evidence="8 9">CCE9901</strain>
    </source>
</reference>
<dbReference type="Pfam" id="PF00638">
    <property type="entry name" value="Ran_BP1"/>
    <property type="match status" value="1"/>
</dbReference>
<dbReference type="GO" id="GO:0005643">
    <property type="term" value="C:nuclear pore"/>
    <property type="evidence" value="ECO:0007669"/>
    <property type="project" value="UniProtKB-SubCell"/>
</dbReference>
<dbReference type="PANTHER" id="PTHR23138">
    <property type="entry name" value="RAN BINDING PROTEIN"/>
    <property type="match status" value="1"/>
</dbReference>
<evidence type="ECO:0000256" key="3">
    <source>
        <dbReference type="ARBA" id="ARBA00023010"/>
    </source>
</evidence>
<dbReference type="RefSeq" id="XP_001422569.1">
    <property type="nucleotide sequence ID" value="XM_001422532.1"/>
</dbReference>
<keyword evidence="4" id="KW-0906">Nuclear pore complex</keyword>
<evidence type="ECO:0000313" key="8">
    <source>
        <dbReference type="EMBL" id="ABP00886.1"/>
    </source>
</evidence>
<proteinExistence type="predicted"/>
<keyword evidence="2" id="KW-0509">mRNA transport</keyword>
<dbReference type="AlphaFoldDB" id="A4SB77"/>
<accession>A4SB77</accession>
<dbReference type="GeneID" id="5006785"/>
<dbReference type="OMA" id="ILNAAMW"/>
<dbReference type="Gramene" id="ABP00886">
    <property type="protein sequence ID" value="ABP00886"/>
    <property type="gene ID" value="OSTLU_25876"/>
</dbReference>
<evidence type="ECO:0000256" key="5">
    <source>
        <dbReference type="ARBA" id="ARBA00023242"/>
    </source>
</evidence>
<dbReference type="SUPFAM" id="SSF50729">
    <property type="entry name" value="PH domain-like"/>
    <property type="match status" value="1"/>
</dbReference>
<sequence length="316" mass="32650">MTSEGATTTTTAAAAATREPRVGEKRARRDDDDDEANGRRDGGKTTTDDERGGDDAREDGKTNEGKTNDVASEDAAKATTSGFGSALANAGFGGFGGLKSAAASGGGFGGFAAASASAGTGGFASKAATPVFGGAVAAPVALFGAGKKKETTTEEDEEGDDDPEREVANDSIKPVVELEVIETKTGEEGETCAFRTEGALFEYVNDAENGSRWVERGRGDVRLNEGENGSRLVMRAKGNFRLMLNAALFKGQKFQLMEGGKGVSFTCVNAASGADAKMSTFALKMRAAASNAQSQAENFHVAAKKAIEKLSEETHN</sequence>
<dbReference type="PROSITE" id="PS50196">
    <property type="entry name" value="RANBD1"/>
    <property type="match status" value="1"/>
</dbReference>
<dbReference type="Gene3D" id="2.30.29.30">
    <property type="entry name" value="Pleckstrin-homology domain (PH domain)/Phosphotyrosine-binding domain (PTB)"/>
    <property type="match status" value="1"/>
</dbReference>
<feature type="compositionally biased region" description="Basic and acidic residues" evidence="6">
    <location>
        <begin position="18"/>
        <end position="67"/>
    </location>
</feature>
<evidence type="ECO:0000259" key="7">
    <source>
        <dbReference type="PROSITE" id="PS50196"/>
    </source>
</evidence>
<feature type="compositionally biased region" description="Low complexity" evidence="6">
    <location>
        <begin position="1"/>
        <end position="17"/>
    </location>
</feature>
<dbReference type="EMBL" id="CP000600">
    <property type="protein sequence ID" value="ABP00886.1"/>
    <property type="molecule type" value="Genomic_DNA"/>
</dbReference>